<comment type="similarity">
    <text evidence="3 13">Belongs to the peptidase M24B family.</text>
</comment>
<dbReference type="FunFam" id="3.90.230.10:FF:000002">
    <property type="entry name" value="Xaa-Pro aminopeptidase 3"/>
    <property type="match status" value="1"/>
</dbReference>
<dbReference type="EMBL" id="CP004387">
    <property type="protein sequence ID" value="AJD46616.1"/>
    <property type="molecule type" value="Genomic_DNA"/>
</dbReference>
<evidence type="ECO:0000256" key="3">
    <source>
        <dbReference type="ARBA" id="ARBA00008766"/>
    </source>
</evidence>
<dbReference type="InterPro" id="IPR052433">
    <property type="entry name" value="X-Pro_dipept-like"/>
</dbReference>
<evidence type="ECO:0000256" key="13">
    <source>
        <dbReference type="RuleBase" id="RU000590"/>
    </source>
</evidence>
<dbReference type="InterPro" id="IPR000994">
    <property type="entry name" value="Pept_M24"/>
</dbReference>
<evidence type="ECO:0000313" key="15">
    <source>
        <dbReference type="EMBL" id="AJD46616.1"/>
    </source>
</evidence>
<evidence type="ECO:0000256" key="8">
    <source>
        <dbReference type="ARBA" id="ARBA00023049"/>
    </source>
</evidence>
<evidence type="ECO:0000256" key="2">
    <source>
        <dbReference type="ARBA" id="ARBA00001936"/>
    </source>
</evidence>
<evidence type="ECO:0000256" key="5">
    <source>
        <dbReference type="ARBA" id="ARBA00022670"/>
    </source>
</evidence>
<evidence type="ECO:0000256" key="4">
    <source>
        <dbReference type="ARBA" id="ARBA00012574"/>
    </source>
</evidence>
<dbReference type="GO" id="GO:0006508">
    <property type="term" value="P:proteolysis"/>
    <property type="evidence" value="ECO:0007669"/>
    <property type="project" value="UniProtKB-KW"/>
</dbReference>
<organism evidence="15 16">
    <name type="scientific">Isoalcanivorax pacificus W11-5</name>
    <dbReference type="NCBI Taxonomy" id="391936"/>
    <lineage>
        <taxon>Bacteria</taxon>
        <taxon>Pseudomonadati</taxon>
        <taxon>Pseudomonadota</taxon>
        <taxon>Gammaproteobacteria</taxon>
        <taxon>Oceanospirillales</taxon>
        <taxon>Alcanivoracaceae</taxon>
        <taxon>Isoalcanivorax</taxon>
    </lineage>
</organism>
<dbReference type="Gene3D" id="3.90.230.10">
    <property type="entry name" value="Creatinase/methionine aminopeptidase superfamily"/>
    <property type="match status" value="1"/>
</dbReference>
<dbReference type="InterPro" id="IPR036005">
    <property type="entry name" value="Creatinase/aminopeptidase-like"/>
</dbReference>
<dbReference type="OrthoDB" id="9806388at2"/>
<comment type="catalytic activity">
    <reaction evidence="1">
        <text>Release of any N-terminal amino acid, including proline, that is linked to proline, even from a dipeptide or tripeptide.</text>
        <dbReference type="EC" id="3.4.11.9"/>
    </reaction>
</comment>
<dbReference type="EC" id="3.4.11.9" evidence="4"/>
<evidence type="ECO:0000256" key="10">
    <source>
        <dbReference type="ARBA" id="ARBA00069363"/>
    </source>
</evidence>
<feature type="domain" description="Aminopeptidase P N-terminal" evidence="14">
    <location>
        <begin position="3"/>
        <end position="137"/>
    </location>
</feature>
<evidence type="ECO:0000259" key="14">
    <source>
        <dbReference type="SMART" id="SM01011"/>
    </source>
</evidence>
<evidence type="ECO:0000256" key="1">
    <source>
        <dbReference type="ARBA" id="ARBA00001424"/>
    </source>
</evidence>
<dbReference type="Gene3D" id="3.40.350.10">
    <property type="entry name" value="Creatinase/prolidase N-terminal domain"/>
    <property type="match status" value="1"/>
</dbReference>
<dbReference type="GO" id="GO:0005829">
    <property type="term" value="C:cytosol"/>
    <property type="evidence" value="ECO:0007669"/>
    <property type="project" value="TreeGrafter"/>
</dbReference>
<dbReference type="InterPro" id="IPR029149">
    <property type="entry name" value="Creatin/AminoP/Spt16_N"/>
</dbReference>
<dbReference type="Pfam" id="PF05195">
    <property type="entry name" value="AMP_N"/>
    <property type="match status" value="1"/>
</dbReference>
<dbReference type="Pfam" id="PF00557">
    <property type="entry name" value="Peptidase_M24"/>
    <property type="match status" value="1"/>
</dbReference>
<dbReference type="InterPro" id="IPR007865">
    <property type="entry name" value="Aminopep_P_N"/>
</dbReference>
<keyword evidence="8" id="KW-0482">Metalloprotease</keyword>
<dbReference type="RefSeq" id="WP_008736075.1">
    <property type="nucleotide sequence ID" value="NZ_CP004387.1"/>
</dbReference>
<keyword evidence="5" id="KW-0645">Protease</keyword>
<dbReference type="PROSITE" id="PS00491">
    <property type="entry name" value="PROLINE_PEPTIDASE"/>
    <property type="match status" value="1"/>
</dbReference>
<accession>A0A0B4XHS3</accession>
<evidence type="ECO:0000256" key="12">
    <source>
        <dbReference type="ARBA" id="ARBA00081411"/>
    </source>
</evidence>
<dbReference type="SUPFAM" id="SSF53092">
    <property type="entry name" value="Creatinase/prolidase N-terminal domain"/>
    <property type="match status" value="1"/>
</dbReference>
<keyword evidence="6 13" id="KW-0479">Metal-binding</keyword>
<dbReference type="NCBIfam" id="NF008131">
    <property type="entry name" value="PRK10879.1"/>
    <property type="match status" value="1"/>
</dbReference>
<proteinExistence type="inferred from homology"/>
<keyword evidence="16" id="KW-1185">Reference proteome</keyword>
<dbReference type="PANTHER" id="PTHR43226:SF4">
    <property type="entry name" value="XAA-PRO AMINOPEPTIDASE 3"/>
    <property type="match status" value="1"/>
</dbReference>
<dbReference type="SUPFAM" id="SSF55920">
    <property type="entry name" value="Creatinase/aminopeptidase"/>
    <property type="match status" value="1"/>
</dbReference>
<protein>
    <recommendedName>
        <fullName evidence="10">Xaa-Pro aminopeptidase</fullName>
        <ecNumber evidence="4">3.4.11.9</ecNumber>
    </recommendedName>
    <alternativeName>
        <fullName evidence="11">Aminopeptidase P II</fullName>
    </alternativeName>
    <alternativeName>
        <fullName evidence="12">X-Pro aminopeptidase</fullName>
    </alternativeName>
</protein>
<evidence type="ECO:0000256" key="9">
    <source>
        <dbReference type="ARBA" id="ARBA00023211"/>
    </source>
</evidence>
<comment type="cofactor">
    <cofactor evidence="2">
        <name>Mn(2+)</name>
        <dbReference type="ChEBI" id="CHEBI:29035"/>
    </cofactor>
</comment>
<keyword evidence="9" id="KW-0464">Manganese</keyword>
<evidence type="ECO:0000256" key="11">
    <source>
        <dbReference type="ARBA" id="ARBA00075356"/>
    </source>
</evidence>
<dbReference type="AlphaFoldDB" id="A0A0B4XHS3"/>
<dbReference type="FunFam" id="3.40.350.10:FF:000009">
    <property type="entry name" value="Xaa-Pro aminopeptidase"/>
    <property type="match status" value="1"/>
</dbReference>
<dbReference type="CDD" id="cd01087">
    <property type="entry name" value="Prolidase"/>
    <property type="match status" value="1"/>
</dbReference>
<dbReference type="GO" id="GO:0070006">
    <property type="term" value="F:metalloaminopeptidase activity"/>
    <property type="evidence" value="ECO:0007669"/>
    <property type="project" value="InterPro"/>
</dbReference>
<dbReference type="STRING" id="391936.S7S_00960"/>
<dbReference type="SMART" id="SM01011">
    <property type="entry name" value="AMP_N"/>
    <property type="match status" value="1"/>
</dbReference>
<keyword evidence="7" id="KW-0378">Hydrolase</keyword>
<reference evidence="15 16" key="1">
    <citation type="journal article" date="2012" name="J. Bacteriol.">
        <title>Genome sequence of an alkane-degrading bacterium, Alcanivorax pacificus type strain W11-5, isolated from deep sea sediment.</title>
        <authorList>
            <person name="Lai Q."/>
            <person name="Shao Z."/>
        </authorList>
    </citation>
    <scope>NUCLEOTIDE SEQUENCE [LARGE SCALE GENOMIC DNA]</scope>
    <source>
        <strain evidence="15 16">W11-5</strain>
    </source>
</reference>
<dbReference type="KEGG" id="apac:S7S_00960"/>
<dbReference type="InterPro" id="IPR001131">
    <property type="entry name" value="Peptidase_M24B_aminopep-P_CS"/>
</dbReference>
<evidence type="ECO:0000256" key="6">
    <source>
        <dbReference type="ARBA" id="ARBA00022723"/>
    </source>
</evidence>
<dbReference type="GO" id="GO:0030145">
    <property type="term" value="F:manganese ion binding"/>
    <property type="evidence" value="ECO:0007669"/>
    <property type="project" value="InterPro"/>
</dbReference>
<name>A0A0B4XHS3_9GAMM</name>
<sequence>MSITRQEFARRRRTLMAQMEDNSIAILSAAPERTRNRDVEHPYRQDSDFWYLSGFPEPAAVMALIPGREHGEFVLFCRERDRAMEIWNGYRAGPEGAVEKYGADDAFPISDIDEILPGLIEGRERVYYDLGRDPEFDRQVMGWVNSIRARVRTGAHPPGEFLALTHLLHDMRLYKSAAELKVMRRAGEIAAGAHVRAMRAVRPGMYEYQLEAEYLHEFMLHGARSPAYPSIVGGGANGCILHYIENSEKLRDGDLVLVDAGCEYHSYASDITRTFPVNGRFSREQQALYEVVLASQYEAINAVKPGNHWNAFHEAALKVLTQGLVDLGLLKGEVNELIETEAYRPFFMHRTGHWLGLDVHDVGDYKVHDQWRVLEPGMVVTVEPGLYIAPDDTSVDVRWRGIGTRIEDDVAVTRDGFDVLTRDVPKDVADIEALMNEARQSA</sequence>
<dbReference type="HOGENOM" id="CLU_017266_1_0_6"/>
<dbReference type="Proteomes" id="UP000006764">
    <property type="component" value="Chromosome"/>
</dbReference>
<dbReference type="PANTHER" id="PTHR43226">
    <property type="entry name" value="XAA-PRO AMINOPEPTIDASE 3"/>
    <property type="match status" value="1"/>
</dbReference>
<evidence type="ECO:0000313" key="16">
    <source>
        <dbReference type="Proteomes" id="UP000006764"/>
    </source>
</evidence>
<evidence type="ECO:0000256" key="7">
    <source>
        <dbReference type="ARBA" id="ARBA00022801"/>
    </source>
</evidence>
<gene>
    <name evidence="15" type="ORF">S7S_00960</name>
</gene>